<dbReference type="SMART" id="SM00731">
    <property type="entry name" value="SprT"/>
    <property type="match status" value="1"/>
</dbReference>
<keyword evidence="3" id="KW-1185">Reference proteome</keyword>
<evidence type="ECO:0000259" key="1">
    <source>
        <dbReference type="SMART" id="SM00731"/>
    </source>
</evidence>
<keyword evidence="2" id="KW-0378">Hydrolase</keyword>
<dbReference type="PANTHER" id="PTHR38773">
    <property type="entry name" value="PROTEIN SPRT"/>
    <property type="match status" value="1"/>
</dbReference>
<dbReference type="Pfam" id="PF17283">
    <property type="entry name" value="Zn_ribbon_SprT"/>
    <property type="match status" value="1"/>
</dbReference>
<feature type="domain" description="SprT-like" evidence="1">
    <location>
        <begin position="12"/>
        <end position="161"/>
    </location>
</feature>
<evidence type="ECO:0000313" key="2">
    <source>
        <dbReference type="EMBL" id="MDC8830854.1"/>
    </source>
</evidence>
<dbReference type="Proteomes" id="UP001218788">
    <property type="component" value="Unassembled WGS sequence"/>
</dbReference>
<keyword evidence="2" id="KW-0482">Metalloprotease</keyword>
<reference evidence="2 3" key="1">
    <citation type="submission" date="2022-10" db="EMBL/GenBank/DDBJ databases">
        <title>Alteromonas sp. chi3 Genome sequencing.</title>
        <authorList>
            <person name="Park S."/>
        </authorList>
    </citation>
    <scope>NUCLEOTIDE SEQUENCE [LARGE SCALE GENOMIC DNA]</scope>
    <source>
        <strain evidence="3">chi3</strain>
    </source>
</reference>
<evidence type="ECO:0000313" key="3">
    <source>
        <dbReference type="Proteomes" id="UP001218788"/>
    </source>
</evidence>
<dbReference type="RefSeq" id="WP_273639814.1">
    <property type="nucleotide sequence ID" value="NZ_JAQQXP010000001.1"/>
</dbReference>
<protein>
    <submittedName>
        <fullName evidence="2">SprT family zinc-dependent metalloprotease</fullName>
    </submittedName>
</protein>
<dbReference type="PANTHER" id="PTHR38773:SF1">
    <property type="entry name" value="PROTEIN SPRT"/>
    <property type="match status" value="1"/>
</dbReference>
<dbReference type="NCBIfam" id="NF003421">
    <property type="entry name" value="PRK04860.1"/>
    <property type="match status" value="1"/>
</dbReference>
<dbReference type="Pfam" id="PF10263">
    <property type="entry name" value="SprT-like"/>
    <property type="match status" value="1"/>
</dbReference>
<name>A0ABT5L1C8_9ALTE</name>
<organism evidence="2 3">
    <name type="scientific">Alteromonas gilva</name>
    <dbReference type="NCBI Taxonomy" id="2987522"/>
    <lineage>
        <taxon>Bacteria</taxon>
        <taxon>Pseudomonadati</taxon>
        <taxon>Pseudomonadota</taxon>
        <taxon>Gammaproteobacteria</taxon>
        <taxon>Alteromonadales</taxon>
        <taxon>Alteromonadaceae</taxon>
        <taxon>Alteromonas/Salinimonas group</taxon>
        <taxon>Alteromonas</taxon>
    </lineage>
</organism>
<dbReference type="EMBL" id="JAQQXP010000001">
    <property type="protein sequence ID" value="MDC8830854.1"/>
    <property type="molecule type" value="Genomic_DNA"/>
</dbReference>
<accession>A0ABT5L1C8</accession>
<dbReference type="GO" id="GO:0008237">
    <property type="term" value="F:metallopeptidase activity"/>
    <property type="evidence" value="ECO:0007669"/>
    <property type="project" value="UniProtKB-KW"/>
</dbReference>
<dbReference type="InterPro" id="IPR035240">
    <property type="entry name" value="SprT_Zn_ribbon"/>
</dbReference>
<dbReference type="InterPro" id="IPR006640">
    <property type="entry name" value="SprT-like_domain"/>
</dbReference>
<proteinExistence type="predicted"/>
<comment type="caution">
    <text evidence="2">The sequence shown here is derived from an EMBL/GenBank/DDBJ whole genome shotgun (WGS) entry which is preliminary data.</text>
</comment>
<gene>
    <name evidence="2" type="ORF">OIK42_08785</name>
</gene>
<sequence>MIDSADKALLSQRLGELYTEANAYFKRHFPLPELTYRRSGRHAGTAFLQQNRINLNPVLLQHNRDAFIGDVLPHEVSHLLVFQLFGRVKPHGKEWQSVMREVFKCAPETRHDFDLSPLKLRTADYECACGPIALSIRRHNAVLRGQKQYICRQCRQQLKPAG</sequence>
<keyword evidence="2" id="KW-0645">Protease</keyword>